<dbReference type="Pfam" id="PF08239">
    <property type="entry name" value="SH3_3"/>
    <property type="match status" value="1"/>
</dbReference>
<dbReference type="Gene3D" id="2.30.30.40">
    <property type="entry name" value="SH3 Domains"/>
    <property type="match status" value="1"/>
</dbReference>
<keyword evidence="1" id="KW-0472">Membrane</keyword>
<evidence type="ECO:0000313" key="4">
    <source>
        <dbReference type="Proteomes" id="UP000837932"/>
    </source>
</evidence>
<evidence type="ECO:0000259" key="2">
    <source>
        <dbReference type="Pfam" id="PF08239"/>
    </source>
</evidence>
<feature type="transmembrane region" description="Helical" evidence="1">
    <location>
        <begin position="132"/>
        <end position="151"/>
    </location>
</feature>
<comment type="caution">
    <text evidence="3">The sequence shown here is derived from an EMBL/GenBank/DDBJ whole genome shotgun (WGS) entry which is preliminary data.</text>
</comment>
<evidence type="ECO:0000256" key="1">
    <source>
        <dbReference type="SAM" id="Phobius"/>
    </source>
</evidence>
<protein>
    <recommendedName>
        <fullName evidence="2">SH3b domain-containing protein</fullName>
    </recommendedName>
</protein>
<reference evidence="3" key="1">
    <citation type="submission" date="2021-12" db="EMBL/GenBank/DDBJ databases">
        <authorList>
            <person name="Rodrigo-Torres L."/>
            <person name="Arahal R. D."/>
            <person name="Lucena T."/>
        </authorList>
    </citation>
    <scope>NUCLEOTIDE SEQUENCE</scope>
    <source>
        <strain evidence="3">CECT 8858</strain>
    </source>
</reference>
<dbReference type="EMBL" id="CAKLPY010000001">
    <property type="protein sequence ID" value="CAH0994958.1"/>
    <property type="molecule type" value="Genomic_DNA"/>
</dbReference>
<sequence length="246" mass="29185">MMQTYFLKFLKIFFTFFLILTQLPDSQAQTALNKKADSLFIKKKFDDAKVIYEQILKNSENTNPKIYLKLANISENKGEFVSELYYLNLFFFKEPNEKVFEKMYNVATENGFKGYEKNDLNYFLFYYRKYSTYVWGSFLVLGIYIFVVLLAKKRNKQFSPVRHKIIFLIYLLFLGSLINIPNNYRSAIIKNPKVYLRDYPSAASQIIGQIGEGNRLNIIKSDDIWYQVLWEGQFCYLKESDILIVK</sequence>
<dbReference type="RefSeq" id="WP_238805181.1">
    <property type="nucleotide sequence ID" value="NZ_CAKLPY010000001.1"/>
</dbReference>
<dbReference type="InterPro" id="IPR003646">
    <property type="entry name" value="SH3-like_bac-type"/>
</dbReference>
<dbReference type="Gene3D" id="1.25.40.10">
    <property type="entry name" value="Tetratricopeptide repeat domain"/>
    <property type="match status" value="1"/>
</dbReference>
<keyword evidence="1" id="KW-0812">Transmembrane</keyword>
<keyword evidence="1" id="KW-1133">Transmembrane helix</keyword>
<feature type="domain" description="SH3b" evidence="2">
    <location>
        <begin position="194"/>
        <end position="233"/>
    </location>
</feature>
<dbReference type="Proteomes" id="UP000837932">
    <property type="component" value="Unassembled WGS sequence"/>
</dbReference>
<evidence type="ECO:0000313" key="3">
    <source>
        <dbReference type="EMBL" id="CAH0994958.1"/>
    </source>
</evidence>
<keyword evidence="4" id="KW-1185">Reference proteome</keyword>
<name>A0ABN8ET77_9BACT</name>
<proteinExistence type="predicted"/>
<organism evidence="3 4">
    <name type="scientific">Emticicia aquatica</name>
    <dbReference type="NCBI Taxonomy" id="1681835"/>
    <lineage>
        <taxon>Bacteria</taxon>
        <taxon>Pseudomonadati</taxon>
        <taxon>Bacteroidota</taxon>
        <taxon>Cytophagia</taxon>
        <taxon>Cytophagales</taxon>
        <taxon>Leadbetterellaceae</taxon>
        <taxon>Emticicia</taxon>
    </lineage>
</organism>
<gene>
    <name evidence="3" type="ORF">EMA8858_01077</name>
</gene>
<accession>A0ABN8ET77</accession>
<feature type="transmembrane region" description="Helical" evidence="1">
    <location>
        <begin position="163"/>
        <end position="180"/>
    </location>
</feature>
<dbReference type="InterPro" id="IPR011990">
    <property type="entry name" value="TPR-like_helical_dom_sf"/>
</dbReference>